<evidence type="ECO:0000256" key="4">
    <source>
        <dbReference type="ARBA" id="ARBA00022723"/>
    </source>
</evidence>
<comment type="function">
    <text evidence="8">Catalyzes the deamination of adenosine to inosine at the wobble position 34 of tRNA(Arg2).</text>
</comment>
<sequence length="157" mass="17910">MMNKDFFMREALKEALKSYSINEVPIGCVIVKDGEIIARAHNNREQNKDPLGHAELIAIKKAAKHLGGWRLVGCDMYVTLEPCIMCSGAIMDSRIENLYIGAIDPKRGCVSSYLPILKDRMIPHNVNYEYIKTISPYIIKRFFRHLRKAKKKTLIGS</sequence>
<keyword evidence="3 8" id="KW-0819">tRNA processing</keyword>
<evidence type="ECO:0000256" key="7">
    <source>
        <dbReference type="ARBA" id="ARBA00048045"/>
    </source>
</evidence>
<dbReference type="GO" id="GO:0002100">
    <property type="term" value="P:tRNA wobble adenosine to inosine editing"/>
    <property type="evidence" value="ECO:0007669"/>
    <property type="project" value="UniProtKB-UniRule"/>
</dbReference>
<protein>
    <recommendedName>
        <fullName evidence="8">tRNA-specific adenosine deaminase</fullName>
        <ecNumber evidence="8">3.5.4.33</ecNumber>
    </recommendedName>
</protein>
<dbReference type="GO" id="GO:0052717">
    <property type="term" value="F:tRNA-specific adenosine-34 deaminase activity"/>
    <property type="evidence" value="ECO:0007669"/>
    <property type="project" value="UniProtKB-UniRule"/>
</dbReference>
<keyword evidence="4 8" id="KW-0479">Metal-binding</keyword>
<feature type="binding site" evidence="8">
    <location>
        <position position="83"/>
    </location>
    <ligand>
        <name>Zn(2+)</name>
        <dbReference type="ChEBI" id="CHEBI:29105"/>
        <note>catalytic</note>
    </ligand>
</feature>
<evidence type="ECO:0000256" key="1">
    <source>
        <dbReference type="ARBA" id="ARBA00010669"/>
    </source>
</evidence>
<dbReference type="RefSeq" id="WP_079588926.1">
    <property type="nucleotide sequence ID" value="NZ_FUYN01000002.1"/>
</dbReference>
<reference evidence="11" key="1">
    <citation type="submission" date="2017-02" db="EMBL/GenBank/DDBJ databases">
        <authorList>
            <person name="Varghese N."/>
            <person name="Submissions S."/>
        </authorList>
    </citation>
    <scope>NUCLEOTIDE SEQUENCE [LARGE SCALE GENOMIC DNA]</scope>
    <source>
        <strain evidence="11">ATCC 35199</strain>
    </source>
</reference>
<accession>A0A1T5AKQ2</accession>
<dbReference type="AlphaFoldDB" id="A0A1T5AKQ2"/>
<dbReference type="EMBL" id="FUYN01000002">
    <property type="protein sequence ID" value="SKB35440.1"/>
    <property type="molecule type" value="Genomic_DNA"/>
</dbReference>
<comment type="similarity">
    <text evidence="1">Belongs to the cytidine and deoxycytidylate deaminase family. ADAT2 subfamily.</text>
</comment>
<feature type="active site" description="Proton donor" evidence="8">
    <location>
        <position position="55"/>
    </location>
</feature>
<dbReference type="InterPro" id="IPR016192">
    <property type="entry name" value="APOBEC/CMP_deaminase_Zn-bd"/>
</dbReference>
<dbReference type="HAMAP" id="MF_00972">
    <property type="entry name" value="tRNA_aden_deaminase"/>
    <property type="match status" value="1"/>
</dbReference>
<evidence type="ECO:0000256" key="8">
    <source>
        <dbReference type="HAMAP-Rule" id="MF_00972"/>
    </source>
</evidence>
<evidence type="ECO:0000313" key="11">
    <source>
        <dbReference type="Proteomes" id="UP000243406"/>
    </source>
</evidence>
<proteinExistence type="inferred from homology"/>
<dbReference type="InterPro" id="IPR028883">
    <property type="entry name" value="tRNA_aden_deaminase"/>
</dbReference>
<feature type="binding site" evidence="8">
    <location>
        <position position="53"/>
    </location>
    <ligand>
        <name>Zn(2+)</name>
        <dbReference type="ChEBI" id="CHEBI:29105"/>
        <note>catalytic</note>
    </ligand>
</feature>
<dbReference type="GO" id="GO:0008270">
    <property type="term" value="F:zinc ion binding"/>
    <property type="evidence" value="ECO:0007669"/>
    <property type="project" value="UniProtKB-UniRule"/>
</dbReference>
<evidence type="ECO:0000256" key="3">
    <source>
        <dbReference type="ARBA" id="ARBA00022694"/>
    </source>
</evidence>
<dbReference type="PROSITE" id="PS51747">
    <property type="entry name" value="CYT_DCMP_DEAMINASES_2"/>
    <property type="match status" value="1"/>
</dbReference>
<dbReference type="EC" id="3.5.4.33" evidence="8"/>
<evidence type="ECO:0000259" key="9">
    <source>
        <dbReference type="PROSITE" id="PS51747"/>
    </source>
</evidence>
<keyword evidence="6 8" id="KW-0862">Zinc</keyword>
<comment type="subunit">
    <text evidence="2 8">Homodimer.</text>
</comment>
<dbReference type="CDD" id="cd01285">
    <property type="entry name" value="nucleoside_deaminase"/>
    <property type="match status" value="1"/>
</dbReference>
<dbReference type="Gene3D" id="3.40.140.10">
    <property type="entry name" value="Cytidine Deaminase, domain 2"/>
    <property type="match status" value="1"/>
</dbReference>
<comment type="cofactor">
    <cofactor evidence="8">
        <name>Zn(2+)</name>
        <dbReference type="ChEBI" id="CHEBI:29105"/>
    </cofactor>
    <text evidence="8">Binds 1 zinc ion per subunit.</text>
</comment>
<feature type="domain" description="CMP/dCMP-type deaminase" evidence="9">
    <location>
        <begin position="2"/>
        <end position="111"/>
    </location>
</feature>
<evidence type="ECO:0000256" key="5">
    <source>
        <dbReference type="ARBA" id="ARBA00022801"/>
    </source>
</evidence>
<dbReference type="InterPro" id="IPR002125">
    <property type="entry name" value="CMP_dCMP_dom"/>
</dbReference>
<feature type="binding site" evidence="8">
    <location>
        <position position="86"/>
    </location>
    <ligand>
        <name>Zn(2+)</name>
        <dbReference type="ChEBI" id="CHEBI:29105"/>
        <note>catalytic</note>
    </ligand>
</feature>
<organism evidence="10 11">
    <name type="scientific">Acetoanaerobium noterae</name>
    <dbReference type="NCBI Taxonomy" id="745369"/>
    <lineage>
        <taxon>Bacteria</taxon>
        <taxon>Bacillati</taxon>
        <taxon>Bacillota</taxon>
        <taxon>Clostridia</taxon>
        <taxon>Peptostreptococcales</taxon>
        <taxon>Filifactoraceae</taxon>
        <taxon>Acetoanaerobium</taxon>
    </lineage>
</organism>
<comment type="catalytic activity">
    <reaction evidence="7 8">
        <text>adenosine(34) in tRNA + H2O + H(+) = inosine(34) in tRNA + NH4(+)</text>
        <dbReference type="Rhea" id="RHEA:43168"/>
        <dbReference type="Rhea" id="RHEA-COMP:10373"/>
        <dbReference type="Rhea" id="RHEA-COMP:10374"/>
        <dbReference type="ChEBI" id="CHEBI:15377"/>
        <dbReference type="ChEBI" id="CHEBI:15378"/>
        <dbReference type="ChEBI" id="CHEBI:28938"/>
        <dbReference type="ChEBI" id="CHEBI:74411"/>
        <dbReference type="ChEBI" id="CHEBI:82852"/>
        <dbReference type="EC" id="3.5.4.33"/>
    </reaction>
</comment>
<keyword evidence="11" id="KW-1185">Reference proteome</keyword>
<dbReference type="OrthoDB" id="9802676at2"/>
<dbReference type="Proteomes" id="UP000243406">
    <property type="component" value="Unassembled WGS sequence"/>
</dbReference>
<dbReference type="Pfam" id="PF00383">
    <property type="entry name" value="dCMP_cyt_deam_1"/>
    <property type="match status" value="1"/>
</dbReference>
<dbReference type="SUPFAM" id="SSF53927">
    <property type="entry name" value="Cytidine deaminase-like"/>
    <property type="match status" value="1"/>
</dbReference>
<dbReference type="PANTHER" id="PTHR11079">
    <property type="entry name" value="CYTOSINE DEAMINASE FAMILY MEMBER"/>
    <property type="match status" value="1"/>
</dbReference>
<dbReference type="InterPro" id="IPR016193">
    <property type="entry name" value="Cytidine_deaminase-like"/>
</dbReference>
<gene>
    <name evidence="8" type="primary">tadA</name>
    <name evidence="10" type="ORF">SAMN02745120_0981</name>
</gene>
<evidence type="ECO:0000256" key="6">
    <source>
        <dbReference type="ARBA" id="ARBA00022833"/>
    </source>
</evidence>
<dbReference type="PROSITE" id="PS00903">
    <property type="entry name" value="CYT_DCMP_DEAMINASES_1"/>
    <property type="match status" value="1"/>
</dbReference>
<evidence type="ECO:0000313" key="10">
    <source>
        <dbReference type="EMBL" id="SKB35440.1"/>
    </source>
</evidence>
<dbReference type="PANTHER" id="PTHR11079:SF202">
    <property type="entry name" value="TRNA-SPECIFIC ADENOSINE DEAMINASE"/>
    <property type="match status" value="1"/>
</dbReference>
<keyword evidence="5 8" id="KW-0378">Hydrolase</keyword>
<name>A0A1T5AKQ2_9FIRM</name>
<evidence type="ECO:0000256" key="2">
    <source>
        <dbReference type="ARBA" id="ARBA00011738"/>
    </source>
</evidence>